<feature type="binding site" evidence="11 15">
    <location>
        <position position="361"/>
    </location>
    <ligand>
        <name>substrate</name>
    </ligand>
</feature>
<dbReference type="GO" id="GO:0000105">
    <property type="term" value="P:L-histidine biosynthetic process"/>
    <property type="evidence" value="ECO:0007669"/>
    <property type="project" value="UniProtKB-UniRule"/>
</dbReference>
<feature type="binding site" evidence="11 15">
    <location>
        <position position="328"/>
    </location>
    <ligand>
        <name>substrate</name>
    </ligand>
</feature>
<evidence type="ECO:0000256" key="9">
    <source>
        <dbReference type="ARBA" id="ARBA00023102"/>
    </source>
</evidence>
<dbReference type="UniPathway" id="UPA00031">
    <property type="reaction ID" value="UER00014"/>
</dbReference>
<comment type="cofactor">
    <cofactor evidence="11 16">
        <name>Zn(2+)</name>
        <dbReference type="ChEBI" id="CHEBI:29105"/>
    </cofactor>
    <text evidence="11 16">Binds 1 zinc ion per subunit.</text>
</comment>
<comment type="similarity">
    <text evidence="2 11 12 17">Belongs to the histidinol dehydrogenase family.</text>
</comment>
<dbReference type="FunFam" id="3.40.50.1980:FF:000026">
    <property type="entry name" value="Histidinol dehydrogenase"/>
    <property type="match status" value="1"/>
</dbReference>
<keyword evidence="9 11" id="KW-0368">Histidine biosynthesis</keyword>
<dbReference type="Pfam" id="PF00815">
    <property type="entry name" value="Histidinol_dh"/>
    <property type="match status" value="1"/>
</dbReference>
<dbReference type="EC" id="1.1.1.23" evidence="3 11"/>
<dbReference type="PANTHER" id="PTHR21256">
    <property type="entry name" value="HISTIDINOL DEHYDROGENASE HDH"/>
    <property type="match status" value="1"/>
</dbReference>
<evidence type="ECO:0000256" key="5">
    <source>
        <dbReference type="ARBA" id="ARBA00022723"/>
    </source>
</evidence>
<keyword evidence="7 11" id="KW-0560">Oxidoreductase</keyword>
<evidence type="ECO:0000256" key="2">
    <source>
        <dbReference type="ARBA" id="ARBA00010178"/>
    </source>
</evidence>
<feature type="binding site" evidence="11 14">
    <location>
        <position position="191"/>
    </location>
    <ligand>
        <name>NAD(+)</name>
        <dbReference type="ChEBI" id="CHEBI:57540"/>
    </ligand>
</feature>
<dbReference type="CDD" id="cd06572">
    <property type="entry name" value="Histidinol_dh"/>
    <property type="match status" value="1"/>
</dbReference>
<evidence type="ECO:0000256" key="17">
    <source>
        <dbReference type="RuleBase" id="RU004175"/>
    </source>
</evidence>
<keyword evidence="5 11" id="KW-0479">Metal-binding</keyword>
<evidence type="ECO:0000256" key="13">
    <source>
        <dbReference type="PIRSR" id="PIRSR000099-1"/>
    </source>
</evidence>
<feature type="active site" description="Proton acceptor" evidence="11 13">
    <location>
        <position position="327"/>
    </location>
</feature>
<comment type="catalytic activity">
    <reaction evidence="10 11">
        <text>L-histidinol + 2 NAD(+) + H2O = L-histidine + 2 NADH + 3 H(+)</text>
        <dbReference type="Rhea" id="RHEA:20641"/>
        <dbReference type="ChEBI" id="CHEBI:15377"/>
        <dbReference type="ChEBI" id="CHEBI:15378"/>
        <dbReference type="ChEBI" id="CHEBI:57540"/>
        <dbReference type="ChEBI" id="CHEBI:57595"/>
        <dbReference type="ChEBI" id="CHEBI:57699"/>
        <dbReference type="ChEBI" id="CHEBI:57945"/>
        <dbReference type="EC" id="1.1.1.23"/>
    </reaction>
</comment>
<dbReference type="Gene3D" id="1.20.5.1300">
    <property type="match status" value="1"/>
</dbReference>
<comment type="function">
    <text evidence="11">Catalyzes the sequential NAD-dependent oxidations of L-histidinol to L-histidinaldehyde and then to L-histidine.</text>
</comment>
<sequence>MTVFLSSAEPGFAQAFEALLASKREASVEVGETVAAIIADVRRRGDEALIALTEKLDGVALTPQTLRIAPEEIEAAYKGIAPDVRAALELAHARITAHHEKQKPADSLYTDAVGVTLGSRWTPIEAVGLYVPGGLASYPSSVLMNAIPAKVAGVERLAMVVPTPRGVINPAVLAAARIAGVDEIYRVGGAQAVAALAFGTRTIAPVYKIVGPGNAYVAAAKRQVFGTVGIDMIAGPSEVLVIADHTANPAWVAADLLAQAEHGGGAQAILLTTSTELAAAVRDEVERQLGTLRAPETARAGWEEFGAIITVPSLEDAIPLANRIASEHVELALADPQPVVALIRNAGAIFVGHHTPEAIGDYVGGSNHVLPTARSARFASGLGVLDFVKRTSILSCTPQALAELGAATVILAETEGLEAHGRSVSIRLNH</sequence>
<dbReference type="GO" id="GO:0004399">
    <property type="term" value="F:histidinol dehydrogenase activity"/>
    <property type="evidence" value="ECO:0007669"/>
    <property type="project" value="UniProtKB-UniRule"/>
</dbReference>
<feature type="binding site" evidence="11 16">
    <location>
        <position position="361"/>
    </location>
    <ligand>
        <name>Zn(2+)</name>
        <dbReference type="ChEBI" id="CHEBI:29105"/>
    </ligand>
</feature>
<evidence type="ECO:0000256" key="12">
    <source>
        <dbReference type="PIRNR" id="PIRNR000099"/>
    </source>
</evidence>
<dbReference type="EMBL" id="QQNH01000036">
    <property type="protein sequence ID" value="RDE07769.1"/>
    <property type="molecule type" value="Genomic_DNA"/>
</dbReference>
<evidence type="ECO:0000313" key="19">
    <source>
        <dbReference type="Proteomes" id="UP000253759"/>
    </source>
</evidence>
<evidence type="ECO:0000256" key="3">
    <source>
        <dbReference type="ARBA" id="ARBA00012965"/>
    </source>
</evidence>
<accession>A0A369W149</accession>
<comment type="caution">
    <text evidence="18">The sequence shown here is derived from an EMBL/GenBank/DDBJ whole genome shotgun (WGS) entry which is preliminary data.</text>
</comment>
<dbReference type="FunFam" id="1.20.5.1300:FF:000002">
    <property type="entry name" value="Histidinol dehydrogenase, chloroplastic"/>
    <property type="match status" value="1"/>
</dbReference>
<dbReference type="GO" id="GO:0005829">
    <property type="term" value="C:cytosol"/>
    <property type="evidence" value="ECO:0007669"/>
    <property type="project" value="TreeGrafter"/>
</dbReference>
<dbReference type="PIRSF" id="PIRSF000099">
    <property type="entry name" value="Histidinol_dh"/>
    <property type="match status" value="1"/>
</dbReference>
<evidence type="ECO:0000313" key="18">
    <source>
        <dbReference type="EMBL" id="RDE07769.1"/>
    </source>
</evidence>
<dbReference type="PROSITE" id="PS00611">
    <property type="entry name" value="HISOL_DEHYDROGENASE"/>
    <property type="match status" value="1"/>
</dbReference>
<feature type="binding site" evidence="11 15">
    <location>
        <position position="420"/>
    </location>
    <ligand>
        <name>substrate</name>
    </ligand>
</feature>
<dbReference type="PRINTS" id="PR00083">
    <property type="entry name" value="HOLDHDRGNASE"/>
</dbReference>
<comment type="pathway">
    <text evidence="1 11">Amino-acid biosynthesis; L-histidine biosynthesis; L-histidine from 5-phospho-alpha-D-ribose 1-diphosphate: step 9/9.</text>
</comment>
<dbReference type="InterPro" id="IPR001692">
    <property type="entry name" value="Histidinol_DH_CS"/>
</dbReference>
<feature type="binding site" evidence="11 16">
    <location>
        <position position="420"/>
    </location>
    <ligand>
        <name>Zn(2+)</name>
        <dbReference type="ChEBI" id="CHEBI:29105"/>
    </ligand>
</feature>
<evidence type="ECO:0000256" key="10">
    <source>
        <dbReference type="ARBA" id="ARBA00049489"/>
    </source>
</evidence>
<dbReference type="InterPro" id="IPR016161">
    <property type="entry name" value="Ald_DH/histidinol_DH"/>
</dbReference>
<protein>
    <recommendedName>
        <fullName evidence="3 11">Histidinol dehydrogenase</fullName>
        <shortName evidence="11">HDH</shortName>
        <ecNumber evidence="3 11">1.1.1.23</ecNumber>
    </recommendedName>
</protein>
<evidence type="ECO:0000256" key="1">
    <source>
        <dbReference type="ARBA" id="ARBA00004940"/>
    </source>
</evidence>
<dbReference type="OrthoDB" id="9805269at2"/>
<dbReference type="RefSeq" id="WP_114646997.1">
    <property type="nucleotide sequence ID" value="NZ_QQNH01000036.1"/>
</dbReference>
<keyword evidence="6 11" id="KW-0862">Zinc</keyword>
<feature type="binding site" evidence="11 14">
    <location>
        <position position="130"/>
    </location>
    <ligand>
        <name>NAD(+)</name>
        <dbReference type="ChEBI" id="CHEBI:57540"/>
    </ligand>
</feature>
<evidence type="ECO:0000256" key="11">
    <source>
        <dbReference type="HAMAP-Rule" id="MF_01024"/>
    </source>
</evidence>
<evidence type="ECO:0000256" key="15">
    <source>
        <dbReference type="PIRSR" id="PIRSR000099-3"/>
    </source>
</evidence>
<feature type="binding site" evidence="11 15">
    <location>
        <position position="237"/>
    </location>
    <ligand>
        <name>substrate</name>
    </ligand>
</feature>
<dbReference type="NCBIfam" id="TIGR00069">
    <property type="entry name" value="hisD"/>
    <property type="match status" value="1"/>
</dbReference>
<name>A0A369W149_9HYPH</name>
<dbReference type="AlphaFoldDB" id="A0A369W149"/>
<feature type="binding site" evidence="11 15">
    <location>
        <position position="262"/>
    </location>
    <ligand>
        <name>substrate</name>
    </ligand>
</feature>
<keyword evidence="4 11" id="KW-0028">Amino-acid biosynthesis</keyword>
<feature type="binding site" evidence="11 16">
    <location>
        <position position="262"/>
    </location>
    <ligand>
        <name>Zn(2+)</name>
        <dbReference type="ChEBI" id="CHEBI:29105"/>
    </ligand>
</feature>
<dbReference type="GO" id="GO:0008270">
    <property type="term" value="F:zinc ion binding"/>
    <property type="evidence" value="ECO:0007669"/>
    <property type="project" value="UniProtKB-UniRule"/>
</dbReference>
<feature type="binding site" evidence="11 14">
    <location>
        <position position="214"/>
    </location>
    <ligand>
        <name>NAD(+)</name>
        <dbReference type="ChEBI" id="CHEBI:57540"/>
    </ligand>
</feature>
<dbReference type="PANTHER" id="PTHR21256:SF2">
    <property type="entry name" value="HISTIDINE BIOSYNTHESIS TRIFUNCTIONAL PROTEIN"/>
    <property type="match status" value="1"/>
</dbReference>
<feature type="binding site" evidence="11 15">
    <location>
        <position position="415"/>
    </location>
    <ligand>
        <name>substrate</name>
    </ligand>
</feature>
<organism evidence="18 19">
    <name type="scientific">Pelagibacterium lacus</name>
    <dbReference type="NCBI Taxonomy" id="2282655"/>
    <lineage>
        <taxon>Bacteria</taxon>
        <taxon>Pseudomonadati</taxon>
        <taxon>Pseudomonadota</taxon>
        <taxon>Alphaproteobacteria</taxon>
        <taxon>Hyphomicrobiales</taxon>
        <taxon>Devosiaceae</taxon>
        <taxon>Pelagibacterium</taxon>
    </lineage>
</organism>
<dbReference type="Gene3D" id="3.40.50.1980">
    <property type="entry name" value="Nitrogenase molybdenum iron protein domain"/>
    <property type="match status" value="2"/>
</dbReference>
<feature type="binding site" evidence="11 16">
    <location>
        <position position="259"/>
    </location>
    <ligand>
        <name>Zn(2+)</name>
        <dbReference type="ChEBI" id="CHEBI:29105"/>
    </ligand>
</feature>
<keyword evidence="19" id="KW-1185">Reference proteome</keyword>
<dbReference type="GO" id="GO:0051287">
    <property type="term" value="F:NAD binding"/>
    <property type="evidence" value="ECO:0007669"/>
    <property type="project" value="InterPro"/>
</dbReference>
<dbReference type="FunFam" id="3.40.50.1980:FF:000001">
    <property type="entry name" value="Histidinol dehydrogenase"/>
    <property type="match status" value="1"/>
</dbReference>
<proteinExistence type="inferred from homology"/>
<evidence type="ECO:0000256" key="14">
    <source>
        <dbReference type="PIRSR" id="PIRSR000099-2"/>
    </source>
</evidence>
<gene>
    <name evidence="11 18" type="primary">hisD</name>
    <name evidence="18" type="ORF">DVH29_14980</name>
</gene>
<evidence type="ECO:0000256" key="4">
    <source>
        <dbReference type="ARBA" id="ARBA00022605"/>
    </source>
</evidence>
<feature type="active site" description="Proton acceptor" evidence="11 13">
    <location>
        <position position="328"/>
    </location>
</feature>
<dbReference type="InterPro" id="IPR022695">
    <property type="entry name" value="Histidinol_DH_monofunct"/>
</dbReference>
<dbReference type="InterPro" id="IPR012131">
    <property type="entry name" value="Hstdl_DH"/>
</dbReference>
<evidence type="ECO:0000256" key="7">
    <source>
        <dbReference type="ARBA" id="ARBA00023002"/>
    </source>
</evidence>
<evidence type="ECO:0000256" key="6">
    <source>
        <dbReference type="ARBA" id="ARBA00022833"/>
    </source>
</evidence>
<reference evidence="19" key="1">
    <citation type="submission" date="2018-07" db="EMBL/GenBank/DDBJ databases">
        <authorList>
            <person name="Liu B.-T."/>
            <person name="Du Z."/>
        </authorList>
    </citation>
    <scope>NUCLEOTIDE SEQUENCE [LARGE SCALE GENOMIC DNA]</scope>
    <source>
        <strain evidence="19">XYN52</strain>
    </source>
</reference>
<dbReference type="SUPFAM" id="SSF53720">
    <property type="entry name" value="ALDH-like"/>
    <property type="match status" value="1"/>
</dbReference>
<feature type="binding site" evidence="11 15">
    <location>
        <position position="259"/>
    </location>
    <ligand>
        <name>substrate</name>
    </ligand>
</feature>
<evidence type="ECO:0000256" key="16">
    <source>
        <dbReference type="PIRSR" id="PIRSR000099-4"/>
    </source>
</evidence>
<evidence type="ECO:0000256" key="8">
    <source>
        <dbReference type="ARBA" id="ARBA00023027"/>
    </source>
</evidence>
<dbReference type="Proteomes" id="UP000253759">
    <property type="component" value="Unassembled WGS sequence"/>
</dbReference>
<keyword evidence="8 11" id="KW-0520">NAD</keyword>
<dbReference type="HAMAP" id="MF_01024">
    <property type="entry name" value="HisD"/>
    <property type="match status" value="1"/>
</dbReference>